<comment type="caution">
    <text evidence="2">The sequence shown here is derived from an EMBL/GenBank/DDBJ whole genome shotgun (WGS) entry which is preliminary data.</text>
</comment>
<dbReference type="AlphaFoldDB" id="A0A9W6GIM5"/>
<keyword evidence="3" id="KW-1185">Reference proteome</keyword>
<keyword evidence="1" id="KW-0175">Coiled coil</keyword>
<dbReference type="InterPro" id="IPR053716">
    <property type="entry name" value="Flag_assembly_chemotaxis_eff"/>
</dbReference>
<dbReference type="Gene3D" id="1.10.287.1700">
    <property type="match status" value="1"/>
</dbReference>
<feature type="coiled-coil region" evidence="1">
    <location>
        <begin position="74"/>
        <end position="129"/>
    </location>
</feature>
<gene>
    <name evidence="2" type="ORF">TISLANDTSLP1_21490</name>
</gene>
<reference evidence="2" key="1">
    <citation type="submission" date="2022-12" db="EMBL/GenBank/DDBJ databases">
        <title>Reference genome sequencing for broad-spectrum identification of bacterial and archaeal isolates by mass spectrometry.</title>
        <authorList>
            <person name="Sekiguchi Y."/>
            <person name="Tourlousse D.M."/>
        </authorList>
    </citation>
    <scope>NUCLEOTIDE SEQUENCE</scope>
    <source>
        <strain evidence="2">TSL-P1</strain>
    </source>
</reference>
<dbReference type="EMBL" id="BSDX01000001">
    <property type="protein sequence ID" value="GLI54456.1"/>
    <property type="molecule type" value="Genomic_DNA"/>
</dbReference>
<evidence type="ECO:0000313" key="2">
    <source>
        <dbReference type="EMBL" id="GLI54456.1"/>
    </source>
</evidence>
<organism evidence="2 3">
    <name type="scientific">Thermodesulfovibrio yellowstonii</name>
    <dbReference type="NCBI Taxonomy" id="28262"/>
    <lineage>
        <taxon>Bacteria</taxon>
        <taxon>Pseudomonadati</taxon>
        <taxon>Nitrospirota</taxon>
        <taxon>Thermodesulfovibrionia</taxon>
        <taxon>Thermodesulfovibrionales</taxon>
        <taxon>Thermodesulfovibrionaceae</taxon>
        <taxon>Thermodesulfovibrio</taxon>
    </lineage>
</organism>
<protein>
    <recommendedName>
        <fullName evidence="4">Flagellar FliJ protein</fullName>
    </recommendedName>
</protein>
<name>A0A9W6GIM5_9BACT</name>
<sequence>MNTRTLNMIFKLKEWEEELEKQKFAKIMSDRRKIEMYMRELEERFSSGFSSCSFFTSEELTSIYNEIQYLIAQLMETEKILQKIDEELEKQRQAYEEAFKEKKKIEQLNDKLIGKIKNEREKLEEKIAADIFTSRIRSG</sequence>
<evidence type="ECO:0000313" key="3">
    <source>
        <dbReference type="Proteomes" id="UP001144297"/>
    </source>
</evidence>
<evidence type="ECO:0000256" key="1">
    <source>
        <dbReference type="SAM" id="Coils"/>
    </source>
</evidence>
<proteinExistence type="predicted"/>
<evidence type="ECO:0008006" key="4">
    <source>
        <dbReference type="Google" id="ProtNLM"/>
    </source>
</evidence>
<dbReference type="Proteomes" id="UP001144297">
    <property type="component" value="Unassembled WGS sequence"/>
</dbReference>
<accession>A0A9W6GIM5</accession>